<organism evidence="1 2">
    <name type="scientific">Lasiodiplodia mahajangana</name>
    <dbReference type="NCBI Taxonomy" id="1108764"/>
    <lineage>
        <taxon>Eukaryota</taxon>
        <taxon>Fungi</taxon>
        <taxon>Dikarya</taxon>
        <taxon>Ascomycota</taxon>
        <taxon>Pezizomycotina</taxon>
        <taxon>Dothideomycetes</taxon>
        <taxon>Dothideomycetes incertae sedis</taxon>
        <taxon>Botryosphaeriales</taxon>
        <taxon>Botryosphaeriaceae</taxon>
        <taxon>Lasiodiplodia</taxon>
    </lineage>
</organism>
<keyword evidence="2" id="KW-1185">Reference proteome</keyword>
<gene>
    <name evidence="1" type="ORF">O1611_g3512</name>
</gene>
<accession>A0ACC2JRJ1</accession>
<proteinExistence type="predicted"/>
<comment type="caution">
    <text evidence="1">The sequence shown here is derived from an EMBL/GenBank/DDBJ whole genome shotgun (WGS) entry which is preliminary data.</text>
</comment>
<sequence length="896" mass="101201">MAQSIYGAQYSTVGTQPRQDSRSTSSGFEMQQRWQDALSACEKELGDEDFAFIRRFETHDQLLKEVDTLIWNAKEASVPRLLRQLKPHIDHIQIFFLGALIALDFSSTDTVCIWGLVTLMLQLAARSEDVLSTITQMWSDIGNNLQVFEVYQDHIAEDAGLGLIVFEVMEEVQKLAVFTIKTLKYVRKGKHQFIQQLNSCKTQFEQTSQYISHRIHMTREKITAKQLVSSQQVQREEAITLLPGDQGASASITSQEPTEAQLPCFYVPFQANDVFHGREGVLAAIGERLIRKAGARSIPSVALWATAGIGKTQIALEYAYRQRAKGVKAIFWIETEHESEYMKSFTEIAHVLELPGATTSKGHDTNRLLVIKWLQETKVPWLLIFDNVEDQSVLNRLSPSDGPGSIIVTCRSELTAASTAHENLEILPFSISEGGELLLRELGFPTNSSQDKDLSNELSSLLGGHALTLNVMARNIKARKKGLREFVQMYKDNPRSLHRKPRRILQGLPNQYYGRDDDLESLWAIPFSELQPDESHVFGILAMCGPNNIPSHLLRAKAFGGDQYDSDEITVGLRGLALCSTNSAGTMFSVHRLVQGEFRNYIGLEDQVKRWTDAVMAIRERFPRQHKGFTMFNDWKLCESLVEHVEAVAFRYRELSEKKAIAYSEEFIYLVADASRYLLEIGRYNAGTRLLDHGFHHAQGEKSIPYTNLCVNMGHVYCERGQDKRALDYNDIVLRIRESSLEPSHSEIANALSNSALSMVGCGRDLEKAYEMLKRSLKIDLANNPEDHKKVLHLRHFNIAFALRALGRCDEARTHVEQAAQYAIAEFGPCSRYLTIAYRMYADFECRVGNWGVAYTHAKKAHDIAEMAGATTPWVAAALYYMGSIKIKQQLPLEAM</sequence>
<protein>
    <submittedName>
        <fullName evidence="1">Uncharacterized protein</fullName>
    </submittedName>
</protein>
<evidence type="ECO:0000313" key="2">
    <source>
        <dbReference type="Proteomes" id="UP001153332"/>
    </source>
</evidence>
<name>A0ACC2JRJ1_9PEZI</name>
<reference evidence="1" key="1">
    <citation type="submission" date="2022-12" db="EMBL/GenBank/DDBJ databases">
        <title>Genome Sequence of Lasiodiplodia mahajangana.</title>
        <authorList>
            <person name="Buettner E."/>
        </authorList>
    </citation>
    <scope>NUCLEOTIDE SEQUENCE</scope>
    <source>
        <strain evidence="1">VT137</strain>
    </source>
</reference>
<evidence type="ECO:0000313" key="1">
    <source>
        <dbReference type="EMBL" id="KAJ8130114.1"/>
    </source>
</evidence>
<dbReference type="Proteomes" id="UP001153332">
    <property type="component" value="Unassembled WGS sequence"/>
</dbReference>
<dbReference type="EMBL" id="JAPUUL010000578">
    <property type="protein sequence ID" value="KAJ8130114.1"/>
    <property type="molecule type" value="Genomic_DNA"/>
</dbReference>